<dbReference type="AlphaFoldDB" id="X1J6E8"/>
<accession>X1J6E8</accession>
<evidence type="ECO:0000313" key="1">
    <source>
        <dbReference type="EMBL" id="GAH89527.1"/>
    </source>
</evidence>
<name>X1J6E8_9ZZZZ</name>
<protein>
    <submittedName>
        <fullName evidence="1">Uncharacterized protein</fullName>
    </submittedName>
</protein>
<gene>
    <name evidence="1" type="ORF">S03H2_56841</name>
</gene>
<comment type="caution">
    <text evidence="1">The sequence shown here is derived from an EMBL/GenBank/DDBJ whole genome shotgun (WGS) entry which is preliminary data.</text>
</comment>
<proteinExistence type="predicted"/>
<organism evidence="1">
    <name type="scientific">marine sediment metagenome</name>
    <dbReference type="NCBI Taxonomy" id="412755"/>
    <lineage>
        <taxon>unclassified sequences</taxon>
        <taxon>metagenomes</taxon>
        <taxon>ecological metagenomes</taxon>
    </lineage>
</organism>
<dbReference type="EMBL" id="BARU01036402">
    <property type="protein sequence ID" value="GAH89527.1"/>
    <property type="molecule type" value="Genomic_DNA"/>
</dbReference>
<feature type="non-terminal residue" evidence="1">
    <location>
        <position position="1"/>
    </location>
</feature>
<reference evidence="1" key="1">
    <citation type="journal article" date="2014" name="Front. Microbiol.">
        <title>High frequency of phylogenetically diverse reductive dehalogenase-homologous genes in deep subseafloor sedimentary metagenomes.</title>
        <authorList>
            <person name="Kawai M."/>
            <person name="Futagami T."/>
            <person name="Toyoda A."/>
            <person name="Takaki Y."/>
            <person name="Nishi S."/>
            <person name="Hori S."/>
            <person name="Arai W."/>
            <person name="Tsubouchi T."/>
            <person name="Morono Y."/>
            <person name="Uchiyama I."/>
            <person name="Ito T."/>
            <person name="Fujiyama A."/>
            <person name="Inagaki F."/>
            <person name="Takami H."/>
        </authorList>
    </citation>
    <scope>NUCLEOTIDE SEQUENCE</scope>
    <source>
        <strain evidence="1">Expedition CK06-06</strain>
    </source>
</reference>
<sequence>ERVNLECKNCHSQEQAKNYYKYERFIQGFEKKFQEGNPNPAQIEKAIGKLVRQHSEHIHVNDRPQFKRWVRKYIVISELYNGKCIACEQITIKNNLPGLQFHHRNLKNPNRKKWKKLLFRPIPEIVKTLKSENCVGICANCQRMIHSHQFKKNHENIVESEYWDRIKLYYKIAEKNIESFKFR</sequence>